<feature type="region of interest" description="Disordered" evidence="1">
    <location>
        <begin position="90"/>
        <end position="123"/>
    </location>
</feature>
<evidence type="ECO:0000256" key="1">
    <source>
        <dbReference type="SAM" id="MobiDB-lite"/>
    </source>
</evidence>
<protein>
    <submittedName>
        <fullName evidence="2">Uncharacterized protein</fullName>
    </submittedName>
</protein>
<feature type="compositionally biased region" description="Polar residues" evidence="1">
    <location>
        <begin position="93"/>
        <end position="108"/>
    </location>
</feature>
<dbReference type="AlphaFoldDB" id="A0A3P7LY48"/>
<name>A0A3P7LY48_DIBLA</name>
<reference evidence="2 3" key="1">
    <citation type="submission" date="2018-11" db="EMBL/GenBank/DDBJ databases">
        <authorList>
            <consortium name="Pathogen Informatics"/>
        </authorList>
    </citation>
    <scope>NUCLEOTIDE SEQUENCE [LARGE SCALE GENOMIC DNA]</scope>
</reference>
<organism evidence="2 3">
    <name type="scientific">Dibothriocephalus latus</name>
    <name type="common">Fish tapeworm</name>
    <name type="synonym">Diphyllobothrium latum</name>
    <dbReference type="NCBI Taxonomy" id="60516"/>
    <lineage>
        <taxon>Eukaryota</taxon>
        <taxon>Metazoa</taxon>
        <taxon>Spiralia</taxon>
        <taxon>Lophotrochozoa</taxon>
        <taxon>Platyhelminthes</taxon>
        <taxon>Cestoda</taxon>
        <taxon>Eucestoda</taxon>
        <taxon>Diphyllobothriidea</taxon>
        <taxon>Diphyllobothriidae</taxon>
        <taxon>Dibothriocephalus</taxon>
    </lineage>
</organism>
<evidence type="ECO:0000313" key="2">
    <source>
        <dbReference type="EMBL" id="VDN15973.1"/>
    </source>
</evidence>
<keyword evidence="3" id="KW-1185">Reference proteome</keyword>
<evidence type="ECO:0000313" key="3">
    <source>
        <dbReference type="Proteomes" id="UP000281553"/>
    </source>
</evidence>
<accession>A0A3P7LY48</accession>
<gene>
    <name evidence="2" type="ORF">DILT_LOCUS11804</name>
</gene>
<dbReference type="EMBL" id="UYRU01064256">
    <property type="protein sequence ID" value="VDN15973.1"/>
    <property type="molecule type" value="Genomic_DNA"/>
</dbReference>
<sequence length="123" mass="13822">MILLGQMRIHKSGDDGQHQKRWRRCAVDFQGLRVESPQPSNLNQTEDEQDHNLDGIPVRSRDLYILIVPHQEVEPLLFQVPLWKTEAEMVRTSEANPQHPSSAETSGTAKERLSGGNELGATA</sequence>
<feature type="region of interest" description="Disordered" evidence="1">
    <location>
        <begin position="33"/>
        <end position="54"/>
    </location>
</feature>
<dbReference type="Proteomes" id="UP000281553">
    <property type="component" value="Unassembled WGS sequence"/>
</dbReference>
<proteinExistence type="predicted"/>